<feature type="region of interest" description="Disordered" evidence="3">
    <location>
        <begin position="422"/>
        <end position="461"/>
    </location>
</feature>
<dbReference type="GO" id="GO:0005634">
    <property type="term" value="C:nucleus"/>
    <property type="evidence" value="ECO:0007669"/>
    <property type="project" value="TreeGrafter"/>
</dbReference>
<feature type="compositionally biased region" description="Basic and acidic residues" evidence="3">
    <location>
        <begin position="429"/>
        <end position="438"/>
    </location>
</feature>
<dbReference type="SMART" id="SM00327">
    <property type="entry name" value="VWA"/>
    <property type="match status" value="1"/>
</dbReference>
<dbReference type="PANTHER" id="PTHR10223">
    <property type="entry name" value="26S PROTEASOME NON-ATPASE REGULATORY SUBUNIT 4"/>
    <property type="match status" value="1"/>
</dbReference>
<reference evidence="5" key="1">
    <citation type="submission" date="2021-02" db="EMBL/GenBank/DDBJ databases">
        <authorList>
            <person name="Dougan E. K."/>
            <person name="Rhodes N."/>
            <person name="Thang M."/>
            <person name="Chan C."/>
        </authorList>
    </citation>
    <scope>NUCLEOTIDE SEQUENCE</scope>
</reference>
<dbReference type="FunFam" id="3.40.50.410:FF:000005">
    <property type="entry name" value="26S proteasome non-ATPase regulatory subunit 4"/>
    <property type="match status" value="1"/>
</dbReference>
<organism evidence="5 6">
    <name type="scientific">Symbiodinium pilosum</name>
    <name type="common">Dinoflagellate</name>
    <dbReference type="NCBI Taxonomy" id="2952"/>
    <lineage>
        <taxon>Eukaryota</taxon>
        <taxon>Sar</taxon>
        <taxon>Alveolata</taxon>
        <taxon>Dinophyceae</taxon>
        <taxon>Suessiales</taxon>
        <taxon>Symbiodiniaceae</taxon>
        <taxon>Symbiodinium</taxon>
    </lineage>
</organism>
<evidence type="ECO:0000256" key="2">
    <source>
        <dbReference type="ARBA" id="ARBA00022942"/>
    </source>
</evidence>
<dbReference type="InterPro" id="IPR036465">
    <property type="entry name" value="vWFA_dom_sf"/>
</dbReference>
<name>A0A812IRV3_SYMPI</name>
<gene>
    <name evidence="5" type="primary">RPN10</name>
    <name evidence="5" type="ORF">SPIL2461_LOCUS791</name>
</gene>
<dbReference type="PROSITE" id="PS50330">
    <property type="entry name" value="UIM"/>
    <property type="match status" value="3"/>
</dbReference>
<dbReference type="GO" id="GO:0005829">
    <property type="term" value="C:cytosol"/>
    <property type="evidence" value="ECO:0007669"/>
    <property type="project" value="TreeGrafter"/>
</dbReference>
<dbReference type="GO" id="GO:0008540">
    <property type="term" value="C:proteasome regulatory particle, base subcomplex"/>
    <property type="evidence" value="ECO:0007669"/>
    <property type="project" value="TreeGrafter"/>
</dbReference>
<keyword evidence="6" id="KW-1185">Reference proteome</keyword>
<dbReference type="Gene3D" id="1.10.287.3990">
    <property type="match status" value="1"/>
</dbReference>
<accession>A0A812IRV3</accession>
<feature type="compositionally biased region" description="Gly residues" evidence="3">
    <location>
        <begin position="195"/>
        <end position="204"/>
    </location>
</feature>
<sequence length="461" mass="47617">MPLEAVMICLDNSDYTRNGDYMPTRFDSQTDAANLLCGAKTNQNPENAVGILASAGDRIEVMVTPTPDLGRLVTELNRVTIGGSSDLLRAIQTAQLALKHRQNKKQKQRIIAFVGSPVTATEKELETLGKNLKKNSVALDLVSFGEVEENAPKLEKLMNALNSQDTSHLLEAPVGPKLLSDILLSSPIVNPEGEAGAGGEGGEAGFEFGINPNEDPELALALRISMEEERARQQAAGGEAPAGGEAAPAGQAPAAAAPAPASGETAPAASLPVAPDAAVMEAMGMEDMDDELRQALLLSMQEMDGGSAAPAAAPATAPAANTAPAATAPASQAPAAAGLEGMEDMDDELRQALLLSMQEETAAAAAPADAQASAPKRKAEELAEDAEMKPAASSDKPAEGGEAVLDGRWLQDPSFVQELLGSLPGVDIDDPRIQDALKEVSGGAPPKKDGDGSDDKKEDKK</sequence>
<feature type="region of interest" description="Disordered" evidence="3">
    <location>
        <begin position="360"/>
        <end position="406"/>
    </location>
</feature>
<dbReference type="SUPFAM" id="SSF53300">
    <property type="entry name" value="vWA-like"/>
    <property type="match status" value="1"/>
</dbReference>
<evidence type="ECO:0000313" key="6">
    <source>
        <dbReference type="Proteomes" id="UP000649617"/>
    </source>
</evidence>
<dbReference type="PROSITE" id="PS50234">
    <property type="entry name" value="VWFA"/>
    <property type="match status" value="1"/>
</dbReference>
<dbReference type="SMART" id="SM00726">
    <property type="entry name" value="UIM"/>
    <property type="match status" value="3"/>
</dbReference>
<feature type="compositionally biased region" description="Basic and acidic residues" evidence="3">
    <location>
        <begin position="446"/>
        <end position="461"/>
    </location>
</feature>
<dbReference type="InterPro" id="IPR027040">
    <property type="entry name" value="PSMD4"/>
</dbReference>
<feature type="region of interest" description="Disordered" evidence="3">
    <location>
        <begin position="306"/>
        <end position="335"/>
    </location>
</feature>
<comment type="similarity">
    <text evidence="1">Belongs to the proteasome subunit S5A family.</text>
</comment>
<dbReference type="GO" id="GO:0043161">
    <property type="term" value="P:proteasome-mediated ubiquitin-dependent protein catabolic process"/>
    <property type="evidence" value="ECO:0007669"/>
    <property type="project" value="TreeGrafter"/>
</dbReference>
<proteinExistence type="inferred from homology"/>
<dbReference type="EMBL" id="CAJNIZ010000703">
    <property type="protein sequence ID" value="CAE7172980.1"/>
    <property type="molecule type" value="Genomic_DNA"/>
</dbReference>
<dbReference type="GO" id="GO:0031593">
    <property type="term" value="F:polyubiquitin modification-dependent protein binding"/>
    <property type="evidence" value="ECO:0007669"/>
    <property type="project" value="TreeGrafter"/>
</dbReference>
<feature type="compositionally biased region" description="Low complexity" evidence="3">
    <location>
        <begin position="308"/>
        <end position="335"/>
    </location>
</feature>
<dbReference type="AlphaFoldDB" id="A0A812IRV3"/>
<dbReference type="OrthoDB" id="1731724at2759"/>
<evidence type="ECO:0000256" key="1">
    <source>
        <dbReference type="ARBA" id="ARBA00005574"/>
    </source>
</evidence>
<feature type="compositionally biased region" description="Low complexity" evidence="3">
    <location>
        <begin position="362"/>
        <end position="374"/>
    </location>
</feature>
<evidence type="ECO:0000259" key="4">
    <source>
        <dbReference type="PROSITE" id="PS50234"/>
    </source>
</evidence>
<protein>
    <submittedName>
        <fullName evidence="5">RPN10 protein</fullName>
    </submittedName>
</protein>
<feature type="region of interest" description="Disordered" evidence="3">
    <location>
        <begin position="191"/>
        <end position="212"/>
    </location>
</feature>
<dbReference type="Proteomes" id="UP000649617">
    <property type="component" value="Unassembled WGS sequence"/>
</dbReference>
<feature type="domain" description="VWFA" evidence="4">
    <location>
        <begin position="5"/>
        <end position="188"/>
    </location>
</feature>
<evidence type="ECO:0000313" key="5">
    <source>
        <dbReference type="EMBL" id="CAE7172980.1"/>
    </source>
</evidence>
<dbReference type="PANTHER" id="PTHR10223:SF0">
    <property type="entry name" value="26S PROTEASOME NON-ATPASE REGULATORY SUBUNIT 4"/>
    <property type="match status" value="1"/>
</dbReference>
<dbReference type="InterPro" id="IPR002035">
    <property type="entry name" value="VWF_A"/>
</dbReference>
<evidence type="ECO:0000256" key="3">
    <source>
        <dbReference type="SAM" id="MobiDB-lite"/>
    </source>
</evidence>
<feature type="region of interest" description="Disordered" evidence="3">
    <location>
        <begin position="229"/>
        <end position="270"/>
    </location>
</feature>
<dbReference type="InterPro" id="IPR003903">
    <property type="entry name" value="UIM_dom"/>
</dbReference>
<comment type="caution">
    <text evidence="5">The sequence shown here is derived from an EMBL/GenBank/DDBJ whole genome shotgun (WGS) entry which is preliminary data.</text>
</comment>
<dbReference type="Gene3D" id="3.40.50.410">
    <property type="entry name" value="von Willebrand factor, type A domain"/>
    <property type="match status" value="1"/>
</dbReference>
<feature type="compositionally biased region" description="Low complexity" evidence="3">
    <location>
        <begin position="233"/>
        <end position="269"/>
    </location>
</feature>
<dbReference type="Pfam" id="PF13519">
    <property type="entry name" value="VWA_2"/>
    <property type="match status" value="1"/>
</dbReference>
<keyword evidence="2" id="KW-0647">Proteasome</keyword>